<dbReference type="InterPro" id="IPR000504">
    <property type="entry name" value="RRM_dom"/>
</dbReference>
<keyword evidence="13" id="KW-1185">Reference proteome</keyword>
<comment type="subcellular location">
    <subcellularLocation>
        <location evidence="1">Endomembrane system</location>
        <topology evidence="1">Multi-pass membrane protein</topology>
    </subcellularLocation>
</comment>
<dbReference type="GO" id="GO:0006612">
    <property type="term" value="P:protein targeting to membrane"/>
    <property type="evidence" value="ECO:0007669"/>
    <property type="project" value="TreeGrafter"/>
</dbReference>
<name>A0AA39T5R5_ACESA</name>
<keyword evidence="6 9" id="KW-0472">Membrane</keyword>
<reference evidence="12" key="2">
    <citation type="submission" date="2023-06" db="EMBL/GenBank/DDBJ databases">
        <authorList>
            <person name="Swenson N.G."/>
            <person name="Wegrzyn J.L."/>
            <person name="Mcevoy S.L."/>
        </authorList>
    </citation>
    <scope>NUCLEOTIDE SEQUENCE</scope>
    <source>
        <strain evidence="12">NS2018</strain>
        <tissue evidence="12">Leaf</tissue>
    </source>
</reference>
<organism evidence="12 13">
    <name type="scientific">Acer saccharum</name>
    <name type="common">Sugar maple</name>
    <dbReference type="NCBI Taxonomy" id="4024"/>
    <lineage>
        <taxon>Eukaryota</taxon>
        <taxon>Viridiplantae</taxon>
        <taxon>Streptophyta</taxon>
        <taxon>Embryophyta</taxon>
        <taxon>Tracheophyta</taxon>
        <taxon>Spermatophyta</taxon>
        <taxon>Magnoliopsida</taxon>
        <taxon>eudicotyledons</taxon>
        <taxon>Gunneridae</taxon>
        <taxon>Pentapetalae</taxon>
        <taxon>rosids</taxon>
        <taxon>malvids</taxon>
        <taxon>Sapindales</taxon>
        <taxon>Sapindaceae</taxon>
        <taxon>Hippocastanoideae</taxon>
        <taxon>Acereae</taxon>
        <taxon>Acer</taxon>
    </lineage>
</organism>
<gene>
    <name evidence="12" type="ORF">LWI29_035654</name>
</gene>
<evidence type="ECO:0000256" key="1">
    <source>
        <dbReference type="ARBA" id="ARBA00004127"/>
    </source>
</evidence>
<dbReference type="Pfam" id="PF01529">
    <property type="entry name" value="DHHC"/>
    <property type="match status" value="1"/>
</dbReference>
<evidence type="ECO:0000256" key="7">
    <source>
        <dbReference type="ARBA" id="ARBA00023315"/>
    </source>
</evidence>
<comment type="similarity">
    <text evidence="2 9">Belongs to the DHHC palmitoyltransferase family.</text>
</comment>
<keyword evidence="7 9" id="KW-0012">Acyltransferase</keyword>
<keyword evidence="5 9" id="KW-1133">Transmembrane helix</keyword>
<feature type="transmembrane region" description="Helical" evidence="9">
    <location>
        <begin position="494"/>
        <end position="514"/>
    </location>
</feature>
<dbReference type="Proteomes" id="UP001168877">
    <property type="component" value="Unassembled WGS sequence"/>
</dbReference>
<dbReference type="GO" id="GO:0005783">
    <property type="term" value="C:endoplasmic reticulum"/>
    <property type="evidence" value="ECO:0007669"/>
    <property type="project" value="TreeGrafter"/>
</dbReference>
<dbReference type="PANTHER" id="PTHR22883:SF286">
    <property type="entry name" value="PROTEIN S-ACYLTRANSFERASE 17-RELATED"/>
    <property type="match status" value="1"/>
</dbReference>
<feature type="region of interest" description="Disordered" evidence="10">
    <location>
        <begin position="407"/>
        <end position="456"/>
    </location>
</feature>
<evidence type="ECO:0000256" key="9">
    <source>
        <dbReference type="RuleBase" id="RU079119"/>
    </source>
</evidence>
<dbReference type="SMART" id="SM00360">
    <property type="entry name" value="RRM"/>
    <property type="match status" value="1"/>
</dbReference>
<evidence type="ECO:0000256" key="5">
    <source>
        <dbReference type="ARBA" id="ARBA00022989"/>
    </source>
</evidence>
<evidence type="ECO:0000256" key="2">
    <source>
        <dbReference type="ARBA" id="ARBA00008574"/>
    </source>
</evidence>
<dbReference type="PROSITE" id="PS50216">
    <property type="entry name" value="DHHC"/>
    <property type="match status" value="1"/>
</dbReference>
<dbReference type="InterPro" id="IPR001594">
    <property type="entry name" value="Palmitoyltrfase_DHHC"/>
</dbReference>
<dbReference type="InterPro" id="IPR039859">
    <property type="entry name" value="PFA4/ZDH16/20/ERF2-like"/>
</dbReference>
<dbReference type="AlphaFoldDB" id="A0AA39T5R5"/>
<keyword evidence="8" id="KW-0694">RNA-binding</keyword>
<evidence type="ECO:0000256" key="10">
    <source>
        <dbReference type="SAM" id="MobiDB-lite"/>
    </source>
</evidence>
<keyword evidence="4 9" id="KW-0812">Transmembrane</keyword>
<feature type="domain" description="RRM" evidence="11">
    <location>
        <begin position="149"/>
        <end position="226"/>
    </location>
</feature>
<dbReference type="PROSITE" id="PS50102">
    <property type="entry name" value="RRM"/>
    <property type="match status" value="1"/>
</dbReference>
<evidence type="ECO:0000256" key="6">
    <source>
        <dbReference type="ARBA" id="ARBA00023136"/>
    </source>
</evidence>
<proteinExistence type="inferred from homology"/>
<evidence type="ECO:0000256" key="4">
    <source>
        <dbReference type="ARBA" id="ARBA00022692"/>
    </source>
</evidence>
<evidence type="ECO:0000313" key="13">
    <source>
        <dbReference type="Proteomes" id="UP001168877"/>
    </source>
</evidence>
<dbReference type="InterPro" id="IPR035979">
    <property type="entry name" value="RBD_domain_sf"/>
</dbReference>
<protein>
    <recommendedName>
        <fullName evidence="9">S-acyltransferase</fullName>
        <ecNumber evidence="9">2.3.1.225</ecNumber>
    </recommendedName>
    <alternativeName>
        <fullName evidence="9">Palmitoyltransferase</fullName>
    </alternativeName>
</protein>
<feature type="transmembrane region" description="Helical" evidence="9">
    <location>
        <begin position="526"/>
        <end position="544"/>
    </location>
</feature>
<dbReference type="EMBL" id="JAUESC010000003">
    <property type="protein sequence ID" value="KAK0602648.1"/>
    <property type="molecule type" value="Genomic_DNA"/>
</dbReference>
<reference evidence="12" key="1">
    <citation type="journal article" date="2022" name="Plant J.">
        <title>Strategies of tolerance reflected in two North American maple genomes.</title>
        <authorList>
            <person name="McEvoy S.L."/>
            <person name="Sezen U.U."/>
            <person name="Trouern-Trend A."/>
            <person name="McMahon S.M."/>
            <person name="Schaberg P.G."/>
            <person name="Yang J."/>
            <person name="Wegrzyn J.L."/>
            <person name="Swenson N.G."/>
        </authorList>
    </citation>
    <scope>NUCLEOTIDE SEQUENCE</scope>
    <source>
        <strain evidence="12">NS2018</strain>
    </source>
</reference>
<keyword evidence="3 9" id="KW-0808">Transferase</keyword>
<dbReference type="GO" id="GO:0003723">
    <property type="term" value="F:RNA binding"/>
    <property type="evidence" value="ECO:0007669"/>
    <property type="project" value="UniProtKB-UniRule"/>
</dbReference>
<dbReference type="CDD" id="cd00590">
    <property type="entry name" value="RRM_SF"/>
    <property type="match status" value="1"/>
</dbReference>
<evidence type="ECO:0000313" key="12">
    <source>
        <dbReference type="EMBL" id="KAK0602648.1"/>
    </source>
</evidence>
<feature type="transmembrane region" description="Helical" evidence="9">
    <location>
        <begin position="616"/>
        <end position="634"/>
    </location>
</feature>
<dbReference type="PANTHER" id="PTHR22883">
    <property type="entry name" value="ZINC FINGER DHHC DOMAIN CONTAINING PROTEIN"/>
    <property type="match status" value="1"/>
</dbReference>
<dbReference type="Gene3D" id="3.30.70.330">
    <property type="match status" value="1"/>
</dbReference>
<comment type="domain">
    <text evidence="9">The DHHC domain is required for palmitoyltransferase activity.</text>
</comment>
<comment type="caution">
    <text evidence="12">The sequence shown here is derived from an EMBL/GenBank/DDBJ whole genome shotgun (WGS) entry which is preliminary data.</text>
</comment>
<evidence type="ECO:0000256" key="3">
    <source>
        <dbReference type="ARBA" id="ARBA00022679"/>
    </source>
</evidence>
<dbReference type="InterPro" id="IPR012677">
    <property type="entry name" value="Nucleotide-bd_a/b_plait_sf"/>
</dbReference>
<feature type="region of interest" description="Disordered" evidence="10">
    <location>
        <begin position="228"/>
        <end position="249"/>
    </location>
</feature>
<dbReference type="GO" id="GO:0019706">
    <property type="term" value="F:protein-cysteine S-palmitoyltransferase activity"/>
    <property type="evidence" value="ECO:0007669"/>
    <property type="project" value="UniProtKB-EC"/>
</dbReference>
<accession>A0AA39T5R5</accession>
<sequence length="774" mass="87405">MNSVENQGFEIRPFFDEKVAFPILEELDKWSTCLSFETTLISEFVERFERLRCSRFGKQDSYDSERFSMHDVAISIASRDHHVLMGRNDMVPSEWPGADALRKCTAIIMSNGDISELPEVYEDMRGFARESRNGMLEREGMRDYRNSLFSIFVDNLNPQVDVKGLWGIFKVFGKVRDVFLSSRSSPRKSAFAFIRFAKSEEALKVAKITNGMHVYSWPIRTKVADYGRSNRRSEVPKGPGLKPRGARRGVAKDMDSIYRPVVQDNLSFADAVKKNGPDVKMTESKEKWKPNKINRVWINGNVNDFVPEQVGKSGHSASFSKKEKGKGKLQLLRKPFVRPTMQENRKAKVIFEKKRKGCQSNGYEYKDVGNIGPDDGLLMIQGDRPIVGPLPLGTESRAAQFWIDIGPKEASHEGGDVEGLTGSDGGTRVKETLVSDSKSGSPVDKGSQGPGSGFTKEGQIKELQMEADRSSNRDGQIGNAQVGMTISKKRRKKIIYLSILGATYYFIASSSFKYIPGYYLSEVHRYLSLLGIAIGVVLFLLTSYTDPGTVNAENVSQYIAAYPYDNMIYTEKECSTCKILKPARSKHCSICDRCVARFDHHCGWMNNCIGEKNTRYFMAFLLCVLQAFLSLFIWNCCPWVDSCWTIERIKSCIYTNSIVSLLVGGFFGYHANLCRTNTTTNETFKWQDYISWQRKIKEAKASAAALKASINGMSSESKPPESKWKAFFRRSPLEEAETVVKNNMYDKGIIHNIWEIITPLSTRRSFSQTKSKAG</sequence>
<dbReference type="GO" id="GO:0005794">
    <property type="term" value="C:Golgi apparatus"/>
    <property type="evidence" value="ECO:0007669"/>
    <property type="project" value="TreeGrafter"/>
</dbReference>
<dbReference type="SUPFAM" id="SSF54928">
    <property type="entry name" value="RNA-binding domain, RBD"/>
    <property type="match status" value="1"/>
</dbReference>
<evidence type="ECO:0000259" key="11">
    <source>
        <dbReference type="PROSITE" id="PS50102"/>
    </source>
</evidence>
<comment type="catalytic activity">
    <reaction evidence="9">
        <text>L-cysteinyl-[protein] + hexadecanoyl-CoA = S-hexadecanoyl-L-cysteinyl-[protein] + CoA</text>
        <dbReference type="Rhea" id="RHEA:36683"/>
        <dbReference type="Rhea" id="RHEA-COMP:10131"/>
        <dbReference type="Rhea" id="RHEA-COMP:11032"/>
        <dbReference type="ChEBI" id="CHEBI:29950"/>
        <dbReference type="ChEBI" id="CHEBI:57287"/>
        <dbReference type="ChEBI" id="CHEBI:57379"/>
        <dbReference type="ChEBI" id="CHEBI:74151"/>
        <dbReference type="EC" id="2.3.1.225"/>
    </reaction>
</comment>
<evidence type="ECO:0000256" key="8">
    <source>
        <dbReference type="PROSITE-ProRule" id="PRU00176"/>
    </source>
</evidence>
<dbReference type="Pfam" id="PF00076">
    <property type="entry name" value="RRM_1"/>
    <property type="match status" value="1"/>
</dbReference>
<dbReference type="EC" id="2.3.1.225" evidence="9"/>